<dbReference type="Pfam" id="PF13408">
    <property type="entry name" value="Zn_ribbon_recom"/>
    <property type="match status" value="1"/>
</dbReference>
<protein>
    <submittedName>
        <fullName evidence="2">Recombinase family protein</fullName>
    </submittedName>
</protein>
<feature type="domain" description="Recombinase" evidence="1">
    <location>
        <begin position="36"/>
        <end position="155"/>
    </location>
</feature>
<dbReference type="InterPro" id="IPR011109">
    <property type="entry name" value="DNA_bind_recombinase_dom"/>
</dbReference>
<dbReference type="Gene3D" id="3.90.1750.20">
    <property type="entry name" value="Putative Large Serine Recombinase, Chain B, Domain 2"/>
    <property type="match status" value="1"/>
</dbReference>
<keyword evidence="3" id="KW-1185">Reference proteome</keyword>
<dbReference type="PROSITE" id="PS51737">
    <property type="entry name" value="RECOMBINASE_DNA_BIND"/>
    <property type="match status" value="1"/>
</dbReference>
<name>A0A934R8D1_9BACT</name>
<dbReference type="InterPro" id="IPR050639">
    <property type="entry name" value="SSR_resolvase"/>
</dbReference>
<dbReference type="GO" id="GO:0003677">
    <property type="term" value="F:DNA binding"/>
    <property type="evidence" value="ECO:0007669"/>
    <property type="project" value="InterPro"/>
</dbReference>
<organism evidence="2 3">
    <name type="scientific">Luteolibacter yonseiensis</name>
    <dbReference type="NCBI Taxonomy" id="1144680"/>
    <lineage>
        <taxon>Bacteria</taxon>
        <taxon>Pseudomonadati</taxon>
        <taxon>Verrucomicrobiota</taxon>
        <taxon>Verrucomicrobiia</taxon>
        <taxon>Verrucomicrobiales</taxon>
        <taxon>Verrucomicrobiaceae</taxon>
        <taxon>Luteolibacter</taxon>
    </lineage>
</organism>
<proteinExistence type="predicted"/>
<comment type="caution">
    <text evidence="2">The sequence shown here is derived from an EMBL/GenBank/DDBJ whole genome shotgun (WGS) entry which is preliminary data.</text>
</comment>
<accession>A0A934R8D1</accession>
<evidence type="ECO:0000313" key="2">
    <source>
        <dbReference type="EMBL" id="MBK1818192.1"/>
    </source>
</evidence>
<dbReference type="Proteomes" id="UP000600139">
    <property type="component" value="Unassembled WGS sequence"/>
</dbReference>
<reference evidence="2" key="1">
    <citation type="submission" date="2021-01" db="EMBL/GenBank/DDBJ databases">
        <title>Modified the classification status of verrucomicrobia.</title>
        <authorList>
            <person name="Feng X."/>
        </authorList>
    </citation>
    <scope>NUCLEOTIDE SEQUENCE</scope>
    <source>
        <strain evidence="2">JCM 18052</strain>
    </source>
</reference>
<evidence type="ECO:0000313" key="3">
    <source>
        <dbReference type="Proteomes" id="UP000600139"/>
    </source>
</evidence>
<dbReference type="EMBL" id="JAENIK010000013">
    <property type="protein sequence ID" value="MBK1818192.1"/>
    <property type="molecule type" value="Genomic_DNA"/>
</dbReference>
<evidence type="ECO:0000259" key="1">
    <source>
        <dbReference type="PROSITE" id="PS51737"/>
    </source>
</evidence>
<gene>
    <name evidence="2" type="ORF">JIN84_21390</name>
</gene>
<dbReference type="InterPro" id="IPR025827">
    <property type="entry name" value="Zn_ribbon_recom_dom"/>
</dbReference>
<dbReference type="AlphaFoldDB" id="A0A934R8D1"/>
<sequence>MIAAMAQWEREEISSRVAASVPVRAKMGRSTGGKPVYGYHWVDSKMVPQPEEAAVRKLMVSLFLEHRRKLTVARILNERGYRTRAGNLWSYSTVGKLLQDPTVKGNRLANFTRNLGDGKWEFKPKEEWVNVPVEPIVSEEDWNECNRILNEGREGHGRYMQKGRNPKYLFSGLAFCGACGNDVKMYPQTGTPKYRCYKCSNKIPKDDLEALFIEQMSDFLLDDRRLAEYMLKASEAAGEKRSLLQSLAKDGEKVSKRLESLVDLYQGGALGFDEFKRQSVPLEARKIEIARETEHLKEMLMVLDAEQVSSQSLAKDGAKLVSQWFKMSHLKQRELVENLVSRVTINRSEIDFDLRYLPGMGKKHPHSHLFNYAKNHDPAWPDPNEELMPER</sequence>
<dbReference type="InterPro" id="IPR038109">
    <property type="entry name" value="DNA_bind_recomb_sf"/>
</dbReference>
<dbReference type="RefSeq" id="WP_200353141.1">
    <property type="nucleotide sequence ID" value="NZ_BAABHZ010000002.1"/>
</dbReference>
<dbReference type="PANTHER" id="PTHR30461:SF23">
    <property type="entry name" value="DNA RECOMBINASE-RELATED"/>
    <property type="match status" value="1"/>
</dbReference>
<dbReference type="Pfam" id="PF07508">
    <property type="entry name" value="Recombinase"/>
    <property type="match status" value="1"/>
</dbReference>
<dbReference type="GO" id="GO:0000150">
    <property type="term" value="F:DNA strand exchange activity"/>
    <property type="evidence" value="ECO:0007669"/>
    <property type="project" value="InterPro"/>
</dbReference>
<dbReference type="PANTHER" id="PTHR30461">
    <property type="entry name" value="DNA-INVERTASE FROM LAMBDOID PROPHAGE"/>
    <property type="match status" value="1"/>
</dbReference>